<evidence type="ECO:0000313" key="7">
    <source>
        <dbReference type="Proteomes" id="UP000054018"/>
    </source>
</evidence>
<dbReference type="PRINTS" id="PR00420">
    <property type="entry name" value="RNGMNOXGNASE"/>
</dbReference>
<proteinExistence type="predicted"/>
<dbReference type="Pfam" id="PF01494">
    <property type="entry name" value="FAD_binding_3"/>
    <property type="match status" value="1"/>
</dbReference>
<dbReference type="HOGENOM" id="CLU_074420_0_0_1"/>
<dbReference type="InterPro" id="IPR002938">
    <property type="entry name" value="FAD-bd"/>
</dbReference>
<dbReference type="PANTHER" id="PTHR43004:SF19">
    <property type="entry name" value="BINDING MONOOXYGENASE, PUTATIVE (JCVI)-RELATED"/>
    <property type="match status" value="1"/>
</dbReference>
<comment type="cofactor">
    <cofactor evidence="1">
        <name>FAD</name>
        <dbReference type="ChEBI" id="CHEBI:57692"/>
    </cofactor>
</comment>
<protein>
    <recommendedName>
        <fullName evidence="5">FAD-binding domain-containing protein</fullName>
    </recommendedName>
</protein>
<dbReference type="GO" id="GO:0016709">
    <property type="term" value="F:oxidoreductase activity, acting on paired donors, with incorporation or reduction of molecular oxygen, NAD(P)H as one donor, and incorporation of one atom of oxygen"/>
    <property type="evidence" value="ECO:0007669"/>
    <property type="project" value="UniProtKB-ARBA"/>
</dbReference>
<keyword evidence="7" id="KW-1185">Reference proteome</keyword>
<dbReference type="STRING" id="765257.A0A0C9YVR2"/>
<feature type="domain" description="FAD-binding" evidence="5">
    <location>
        <begin position="105"/>
        <end position="276"/>
    </location>
</feature>
<name>A0A0C9YVR2_9AGAM</name>
<dbReference type="EMBL" id="KN833758">
    <property type="protein sequence ID" value="KIK20881.1"/>
    <property type="molecule type" value="Genomic_DNA"/>
</dbReference>
<dbReference type="Proteomes" id="UP000054018">
    <property type="component" value="Unassembled WGS sequence"/>
</dbReference>
<keyword evidence="2" id="KW-0285">Flavoprotein</keyword>
<reference evidence="7" key="2">
    <citation type="submission" date="2015-01" db="EMBL/GenBank/DDBJ databases">
        <title>Evolutionary Origins and Diversification of the Mycorrhizal Mutualists.</title>
        <authorList>
            <consortium name="DOE Joint Genome Institute"/>
            <consortium name="Mycorrhizal Genomics Consortium"/>
            <person name="Kohler A."/>
            <person name="Kuo A."/>
            <person name="Nagy L.G."/>
            <person name="Floudas D."/>
            <person name="Copeland A."/>
            <person name="Barry K.W."/>
            <person name="Cichocki N."/>
            <person name="Veneault-Fourrey C."/>
            <person name="LaButti K."/>
            <person name="Lindquist E.A."/>
            <person name="Lipzen A."/>
            <person name="Lundell T."/>
            <person name="Morin E."/>
            <person name="Murat C."/>
            <person name="Riley R."/>
            <person name="Ohm R."/>
            <person name="Sun H."/>
            <person name="Tunlid A."/>
            <person name="Henrissat B."/>
            <person name="Grigoriev I.V."/>
            <person name="Hibbett D.S."/>
            <person name="Martin F."/>
        </authorList>
    </citation>
    <scope>NUCLEOTIDE SEQUENCE [LARGE SCALE GENOMIC DNA]</scope>
    <source>
        <strain evidence="7">441</strain>
    </source>
</reference>
<dbReference type="AlphaFoldDB" id="A0A0C9YVR2"/>
<reference evidence="6 7" key="1">
    <citation type="submission" date="2014-04" db="EMBL/GenBank/DDBJ databases">
        <authorList>
            <consortium name="DOE Joint Genome Institute"/>
            <person name="Kuo A."/>
            <person name="Kohler A."/>
            <person name="Costa M.D."/>
            <person name="Nagy L.G."/>
            <person name="Floudas D."/>
            <person name="Copeland A."/>
            <person name="Barry K.W."/>
            <person name="Cichocki N."/>
            <person name="Veneault-Fourrey C."/>
            <person name="LaButti K."/>
            <person name="Lindquist E.A."/>
            <person name="Lipzen A."/>
            <person name="Lundell T."/>
            <person name="Morin E."/>
            <person name="Murat C."/>
            <person name="Sun H."/>
            <person name="Tunlid A."/>
            <person name="Henrissat B."/>
            <person name="Grigoriev I.V."/>
            <person name="Hibbett D.S."/>
            <person name="Martin F."/>
            <person name="Nordberg H.P."/>
            <person name="Cantor M.N."/>
            <person name="Hua S.X."/>
        </authorList>
    </citation>
    <scope>NUCLEOTIDE SEQUENCE [LARGE SCALE GENOMIC DNA]</scope>
    <source>
        <strain evidence="6 7">441</strain>
    </source>
</reference>
<dbReference type="Gene3D" id="3.30.70.2450">
    <property type="match status" value="1"/>
</dbReference>
<keyword evidence="4" id="KW-0560">Oxidoreductase</keyword>
<evidence type="ECO:0000256" key="2">
    <source>
        <dbReference type="ARBA" id="ARBA00022630"/>
    </source>
</evidence>
<dbReference type="OrthoDB" id="2690153at2759"/>
<keyword evidence="3" id="KW-0274">FAD</keyword>
<evidence type="ECO:0000256" key="3">
    <source>
        <dbReference type="ARBA" id="ARBA00022827"/>
    </source>
</evidence>
<gene>
    <name evidence="6" type="ORF">PISMIDRAFT_12649</name>
</gene>
<evidence type="ECO:0000256" key="1">
    <source>
        <dbReference type="ARBA" id="ARBA00001974"/>
    </source>
</evidence>
<dbReference type="InterPro" id="IPR036188">
    <property type="entry name" value="FAD/NAD-bd_sf"/>
</dbReference>
<organism evidence="6 7">
    <name type="scientific">Pisolithus microcarpus 441</name>
    <dbReference type="NCBI Taxonomy" id="765257"/>
    <lineage>
        <taxon>Eukaryota</taxon>
        <taxon>Fungi</taxon>
        <taxon>Dikarya</taxon>
        <taxon>Basidiomycota</taxon>
        <taxon>Agaricomycotina</taxon>
        <taxon>Agaricomycetes</taxon>
        <taxon>Agaricomycetidae</taxon>
        <taxon>Boletales</taxon>
        <taxon>Sclerodermatineae</taxon>
        <taxon>Pisolithaceae</taxon>
        <taxon>Pisolithus</taxon>
    </lineage>
</organism>
<evidence type="ECO:0000259" key="5">
    <source>
        <dbReference type="Pfam" id="PF01494"/>
    </source>
</evidence>
<dbReference type="GO" id="GO:0071949">
    <property type="term" value="F:FAD binding"/>
    <property type="evidence" value="ECO:0007669"/>
    <property type="project" value="InterPro"/>
</dbReference>
<dbReference type="SUPFAM" id="SSF51905">
    <property type="entry name" value="FAD/NAD(P)-binding domain"/>
    <property type="match status" value="1"/>
</dbReference>
<accession>A0A0C9YVR2</accession>
<sequence>MTACTAPVLVVGAGPSGITATLMLARNNVPVRIKEKEPQHRCGRAVLISNLAHSKSSTSYVLRRSTNAQPPVLPIQEHKRGSLEPLQTFSMIDYMEPTPAIPYAIVREHLAKLGRTVELGTRLIPFSQGEKCVRAKVVKNRGGDGEEVEEDMEAAYLISADGAKGITRKQLELTFLGTTREDDFLVLRDIRLEAEGLDRAYWHIFGHMSHDLITLRPTDELGKDGWRFVVSSRTSDLEGLIRDEEALVDRIEGFVGPGDDFKVEEVTWTSEFSLANRGGILTFKIVYPGFQDNWHPVDSSNAASRKREELEYFPPGQDGRFDSLTDLAGALSDRYK</sequence>
<dbReference type="InterPro" id="IPR050641">
    <property type="entry name" value="RIFMO-like"/>
</dbReference>
<evidence type="ECO:0000313" key="6">
    <source>
        <dbReference type="EMBL" id="KIK20881.1"/>
    </source>
</evidence>
<dbReference type="PANTHER" id="PTHR43004">
    <property type="entry name" value="TRK SYSTEM POTASSIUM UPTAKE PROTEIN"/>
    <property type="match status" value="1"/>
</dbReference>
<evidence type="ECO:0000256" key="4">
    <source>
        <dbReference type="ARBA" id="ARBA00023002"/>
    </source>
</evidence>
<dbReference type="Gene3D" id="3.50.50.60">
    <property type="entry name" value="FAD/NAD(P)-binding domain"/>
    <property type="match status" value="1"/>
</dbReference>